<dbReference type="GO" id="GO:0008395">
    <property type="term" value="F:steroid hydroxylase activity"/>
    <property type="evidence" value="ECO:0007669"/>
    <property type="project" value="TreeGrafter"/>
</dbReference>
<comment type="similarity">
    <text evidence="3 12">Belongs to the cytochrome P450 family.</text>
</comment>
<dbReference type="InterPro" id="IPR050705">
    <property type="entry name" value="Cytochrome_P450_3A"/>
</dbReference>
<evidence type="ECO:0000256" key="10">
    <source>
        <dbReference type="ARBA" id="ARBA00023136"/>
    </source>
</evidence>
<feature type="transmembrane region" description="Helical" evidence="13">
    <location>
        <begin position="210"/>
        <end position="229"/>
    </location>
</feature>
<evidence type="ECO:0000256" key="2">
    <source>
        <dbReference type="ARBA" id="ARBA00004586"/>
    </source>
</evidence>
<dbReference type="InterPro" id="IPR001128">
    <property type="entry name" value="Cyt_P450"/>
</dbReference>
<keyword evidence="8 11" id="KW-0408">Iron</keyword>
<keyword evidence="7 12" id="KW-0560">Oxidoreductase</keyword>
<comment type="subcellular location">
    <subcellularLocation>
        <location evidence="2">Endoplasmic reticulum membrane</location>
    </subcellularLocation>
</comment>
<keyword evidence="4 11" id="KW-0349">Heme</keyword>
<keyword evidence="10 13" id="KW-0472">Membrane</keyword>
<keyword evidence="13" id="KW-1133">Transmembrane helix</keyword>
<dbReference type="FunFam" id="1.10.630.10:FF:000003">
    <property type="entry name" value="cytochrome P450 3A12-like isoform X2"/>
    <property type="match status" value="1"/>
</dbReference>
<evidence type="ECO:0000256" key="3">
    <source>
        <dbReference type="ARBA" id="ARBA00010617"/>
    </source>
</evidence>
<evidence type="ECO:0000256" key="1">
    <source>
        <dbReference type="ARBA" id="ARBA00001971"/>
    </source>
</evidence>
<dbReference type="PANTHER" id="PTHR24302:SF45">
    <property type="entry name" value="CYTOCHROME P450 3A"/>
    <property type="match status" value="1"/>
</dbReference>
<keyword evidence="6" id="KW-0256">Endoplasmic reticulum</keyword>
<feature type="transmembrane region" description="Helical" evidence="13">
    <location>
        <begin position="12"/>
        <end position="33"/>
    </location>
</feature>
<dbReference type="InterPro" id="IPR002401">
    <property type="entry name" value="Cyt_P450_E_grp-I"/>
</dbReference>
<dbReference type="GO" id="GO:0005506">
    <property type="term" value="F:iron ion binding"/>
    <property type="evidence" value="ECO:0007669"/>
    <property type="project" value="InterPro"/>
</dbReference>
<dbReference type="PRINTS" id="PR00463">
    <property type="entry name" value="EP450I"/>
</dbReference>
<keyword evidence="5 11" id="KW-0479">Metal-binding</keyword>
<dbReference type="SUPFAM" id="SSF48264">
    <property type="entry name" value="Cytochrome P450"/>
    <property type="match status" value="1"/>
</dbReference>
<accession>A0A8J6FTZ6</accession>
<dbReference type="OrthoDB" id="1470350at2759"/>
<dbReference type="PROSITE" id="PS00086">
    <property type="entry name" value="CYTOCHROME_P450"/>
    <property type="match status" value="1"/>
</dbReference>
<dbReference type="InterPro" id="IPR036396">
    <property type="entry name" value="Cyt_P450_sf"/>
</dbReference>
<keyword evidence="9 12" id="KW-0503">Monooxygenase</keyword>
<comment type="caution">
    <text evidence="14">The sequence shown here is derived from an EMBL/GenBank/DDBJ whole genome shotgun (WGS) entry which is preliminary data.</text>
</comment>
<comment type="cofactor">
    <cofactor evidence="1 11">
        <name>heme</name>
        <dbReference type="ChEBI" id="CHEBI:30413"/>
    </cofactor>
</comment>
<organism evidence="14 15">
    <name type="scientific">Eleutherodactylus coqui</name>
    <name type="common">Puerto Rican coqui</name>
    <dbReference type="NCBI Taxonomy" id="57060"/>
    <lineage>
        <taxon>Eukaryota</taxon>
        <taxon>Metazoa</taxon>
        <taxon>Chordata</taxon>
        <taxon>Craniata</taxon>
        <taxon>Vertebrata</taxon>
        <taxon>Euteleostomi</taxon>
        <taxon>Amphibia</taxon>
        <taxon>Batrachia</taxon>
        <taxon>Anura</taxon>
        <taxon>Neobatrachia</taxon>
        <taxon>Hyloidea</taxon>
        <taxon>Eleutherodactylidae</taxon>
        <taxon>Eleutherodactylinae</taxon>
        <taxon>Eleutherodactylus</taxon>
        <taxon>Eleutherodactylus</taxon>
    </lineage>
</organism>
<dbReference type="InterPro" id="IPR017972">
    <property type="entry name" value="Cyt_P450_CS"/>
</dbReference>
<dbReference type="Pfam" id="PF00067">
    <property type="entry name" value="p450"/>
    <property type="match status" value="1"/>
</dbReference>
<protein>
    <submittedName>
        <fullName evidence="14">Uncharacterized protein</fullName>
    </submittedName>
</protein>
<reference evidence="14" key="1">
    <citation type="thesis" date="2020" institute="ProQuest LLC" country="789 East Eisenhower Parkway, Ann Arbor, MI, USA">
        <title>Comparative Genomics and Chromosome Evolution.</title>
        <authorList>
            <person name="Mudd A.B."/>
        </authorList>
    </citation>
    <scope>NUCLEOTIDE SEQUENCE</scope>
    <source>
        <strain evidence="14">HN-11 Male</strain>
        <tissue evidence="14">Kidney and liver</tissue>
    </source>
</reference>
<keyword evidence="13" id="KW-0812">Transmembrane</keyword>
<gene>
    <name evidence="14" type="ORF">GDO78_001517</name>
</gene>
<proteinExistence type="inferred from homology"/>
<evidence type="ECO:0000256" key="4">
    <source>
        <dbReference type="ARBA" id="ARBA00022617"/>
    </source>
</evidence>
<keyword evidence="15" id="KW-1185">Reference proteome</keyword>
<dbReference type="EMBL" id="WNTK01000001">
    <property type="protein sequence ID" value="KAG9493673.1"/>
    <property type="molecule type" value="Genomic_DNA"/>
</dbReference>
<evidence type="ECO:0000313" key="15">
    <source>
        <dbReference type="Proteomes" id="UP000770717"/>
    </source>
</evidence>
<evidence type="ECO:0000256" key="12">
    <source>
        <dbReference type="RuleBase" id="RU000461"/>
    </source>
</evidence>
<name>A0A8J6FTZ6_ELECQ</name>
<evidence type="ECO:0000256" key="5">
    <source>
        <dbReference type="ARBA" id="ARBA00022723"/>
    </source>
</evidence>
<dbReference type="GO" id="GO:0020037">
    <property type="term" value="F:heme binding"/>
    <property type="evidence" value="ECO:0007669"/>
    <property type="project" value="InterPro"/>
</dbReference>
<evidence type="ECO:0000256" key="8">
    <source>
        <dbReference type="ARBA" id="ARBA00023004"/>
    </source>
</evidence>
<evidence type="ECO:0000256" key="7">
    <source>
        <dbReference type="ARBA" id="ARBA00023002"/>
    </source>
</evidence>
<sequence length="504" mass="57776">MSFIPSLSPGTWFLLATLLLLFLLYGIFPYGLFKKLGIPGPSPLPFIGTFMGYRKGVHIFDMECFKKYGKLWGLYDGRQPVLAILDPVIIKTILVKECYTNFTNRRNFGLNGPLECAIINAKDEQWKRIRTVLSPTFTSGKLKEMFQIMNHYSNTLVRNIQVYVDEDEPCAMKHVLGAYTIDVVASSSFSVNIDSLNKPNDPFVTQTKKLLKVGLFNPVLILVVIFPFLRPVLEWLNFNFLPKDFLNFYMNAITSFKEERKKGDHSGRVDFLQLMMDSRVEDASGLNKEQKALTDTEIMAQSVVFLLAGFETTSSTLTYVFYNLATHPDVQKKLQEEVDSYLSDKASPTYDILKQMEYLDMVIQETLRMYPPAGRIERVSKQTVEINGVTIPKGMVCMIPSYVLHYDPEFWPEPEEFHPERFSKENKASHTPYTFLPFGDGPRNCIGMRFAMLIMKVAITSILQHFTCKPCKDTLFPMEFSPQGFMQPKKPIVLKFVHRTTANE</sequence>
<evidence type="ECO:0000256" key="6">
    <source>
        <dbReference type="ARBA" id="ARBA00022824"/>
    </source>
</evidence>
<dbReference type="EMBL" id="WNTK01000001">
    <property type="protein sequence ID" value="KAG9493674.1"/>
    <property type="molecule type" value="Genomic_DNA"/>
</dbReference>
<dbReference type="Gene3D" id="1.10.630.10">
    <property type="entry name" value="Cytochrome P450"/>
    <property type="match status" value="1"/>
</dbReference>
<feature type="binding site" description="axial binding residue" evidence="11">
    <location>
        <position position="445"/>
    </location>
    <ligand>
        <name>heme</name>
        <dbReference type="ChEBI" id="CHEBI:30413"/>
    </ligand>
    <ligandPart>
        <name>Fe</name>
        <dbReference type="ChEBI" id="CHEBI:18248"/>
    </ligandPart>
</feature>
<dbReference type="Proteomes" id="UP000770717">
    <property type="component" value="Unassembled WGS sequence"/>
</dbReference>
<dbReference type="GO" id="GO:0005789">
    <property type="term" value="C:endoplasmic reticulum membrane"/>
    <property type="evidence" value="ECO:0007669"/>
    <property type="project" value="UniProtKB-SubCell"/>
</dbReference>
<dbReference type="AlphaFoldDB" id="A0A8J6FTZ6"/>
<dbReference type="PANTHER" id="PTHR24302">
    <property type="entry name" value="CYTOCHROME P450 FAMILY 3"/>
    <property type="match status" value="1"/>
</dbReference>
<evidence type="ECO:0000313" key="14">
    <source>
        <dbReference type="EMBL" id="KAG9493674.1"/>
    </source>
</evidence>
<evidence type="ECO:0000256" key="11">
    <source>
        <dbReference type="PIRSR" id="PIRSR602401-1"/>
    </source>
</evidence>
<evidence type="ECO:0000256" key="9">
    <source>
        <dbReference type="ARBA" id="ARBA00023033"/>
    </source>
</evidence>
<dbReference type="PRINTS" id="PR00385">
    <property type="entry name" value="P450"/>
</dbReference>
<evidence type="ECO:0000256" key="13">
    <source>
        <dbReference type="SAM" id="Phobius"/>
    </source>
</evidence>
<dbReference type="GO" id="GO:0016705">
    <property type="term" value="F:oxidoreductase activity, acting on paired donors, with incorporation or reduction of molecular oxygen"/>
    <property type="evidence" value="ECO:0007669"/>
    <property type="project" value="InterPro"/>
</dbReference>